<accession>A0A345MK40</accession>
<organism evidence="1 2">
    <name type="scientific">Bacillus phage BSP38</name>
    <dbReference type="NCBI Taxonomy" id="2283013"/>
    <lineage>
        <taxon>Viruses</taxon>
        <taxon>Duplodnaviria</taxon>
        <taxon>Heunggongvirae</taxon>
        <taxon>Uroviricota</taxon>
        <taxon>Caudoviricetes</taxon>
        <taxon>Herelleviridae</taxon>
        <taxon>Bastillevirinae</taxon>
        <taxon>Jeonjuvirus</taxon>
        <taxon>Jeonjuvirus BSP38</taxon>
    </lineage>
</organism>
<dbReference type="EMBL" id="MH606185">
    <property type="protein sequence ID" value="AXH71222.1"/>
    <property type="molecule type" value="Genomic_DNA"/>
</dbReference>
<protein>
    <submittedName>
        <fullName evidence="1">Uncharacterized protein</fullName>
    </submittedName>
</protein>
<sequence length="128" mass="14650">MKFSAAVAYLEEGFVVESNEGTLYNNLGDIRKVYLDEIRGSWKLIGQWKKLKSYEEAVVALTHKYTVCSTYNIEEDLCVYESVYGLIHLASYETEEDTEWWVLVQEGDCEPYREGWLASGDQGGAKND</sequence>
<name>A0A345MK40_BPBSP</name>
<evidence type="ECO:0000313" key="2">
    <source>
        <dbReference type="Proteomes" id="UP000260425"/>
    </source>
</evidence>
<gene>
    <name evidence="1" type="ORF">BSP38_180</name>
</gene>
<keyword evidence="2" id="KW-1185">Reference proteome</keyword>
<evidence type="ECO:0000313" key="1">
    <source>
        <dbReference type="EMBL" id="AXH71222.1"/>
    </source>
</evidence>
<proteinExistence type="predicted"/>
<dbReference type="Proteomes" id="UP000260425">
    <property type="component" value="Segment"/>
</dbReference>
<reference evidence="1 2" key="1">
    <citation type="submission" date="2018-07" db="EMBL/GenBank/DDBJ databases">
        <title>Complete nucleotide sequence of Bacillus phage BSP38.</title>
        <authorList>
            <person name="Ghosh K."/>
            <person name="Kim K.-P."/>
        </authorList>
    </citation>
    <scope>NUCLEOTIDE SEQUENCE [LARGE SCALE GENOMIC DNA]</scope>
</reference>
<organismHost>
    <name type="scientific">Bacillus subtilis</name>
    <dbReference type="NCBI Taxonomy" id="1423"/>
</organismHost>